<evidence type="ECO:0000313" key="4">
    <source>
        <dbReference type="Proteomes" id="UP000005632"/>
    </source>
</evidence>
<dbReference type="PANTHER" id="PTHR38133">
    <property type="entry name" value="SLR1429 PROTEIN"/>
    <property type="match status" value="1"/>
</dbReference>
<dbReference type="RefSeq" id="WP_014269374.1">
    <property type="nucleotide sequence ID" value="NC_016633.1"/>
</dbReference>
<keyword evidence="1" id="KW-0862">Zinc</keyword>
<dbReference type="InterPro" id="IPR007527">
    <property type="entry name" value="Znf_SWIM"/>
</dbReference>
<protein>
    <submittedName>
        <fullName evidence="3">SWIM zinc finger-containing protein</fullName>
    </submittedName>
</protein>
<organism evidence="3 4">
    <name type="scientific">Sphaerochaeta pleomorpha (strain ATCC BAA-1885 / DSM 22778 / Grapes)</name>
    <dbReference type="NCBI Taxonomy" id="158190"/>
    <lineage>
        <taxon>Bacteria</taxon>
        <taxon>Pseudomonadati</taxon>
        <taxon>Spirochaetota</taxon>
        <taxon>Spirochaetia</taxon>
        <taxon>Spirochaetales</taxon>
        <taxon>Sphaerochaetaceae</taxon>
        <taxon>Sphaerochaeta</taxon>
    </lineage>
</organism>
<dbReference type="Pfam" id="PF04434">
    <property type="entry name" value="SWIM"/>
    <property type="match status" value="1"/>
</dbReference>
<keyword evidence="4" id="KW-1185">Reference proteome</keyword>
<dbReference type="OrthoDB" id="188274at2"/>
<evidence type="ECO:0000259" key="2">
    <source>
        <dbReference type="PROSITE" id="PS50966"/>
    </source>
</evidence>
<accession>G8QY20</accession>
<reference evidence="3 4" key="1">
    <citation type="submission" date="2011-11" db="EMBL/GenBank/DDBJ databases">
        <title>Complete sequence of Spirochaeta sp. grapes.</title>
        <authorList>
            <consortium name="US DOE Joint Genome Institute"/>
            <person name="Lucas S."/>
            <person name="Han J."/>
            <person name="Lapidus A."/>
            <person name="Cheng J.-F."/>
            <person name="Goodwin L."/>
            <person name="Pitluck S."/>
            <person name="Peters L."/>
            <person name="Ovchinnikova G."/>
            <person name="Munk A.C."/>
            <person name="Detter J.C."/>
            <person name="Han C."/>
            <person name="Tapia R."/>
            <person name="Land M."/>
            <person name="Hauser L."/>
            <person name="Kyrpides N."/>
            <person name="Ivanova N."/>
            <person name="Pagani I."/>
            <person name="Ritalahtilisa K."/>
            <person name="Loeffler F."/>
            <person name="Woyke T."/>
        </authorList>
    </citation>
    <scope>NUCLEOTIDE SEQUENCE [LARGE SCALE GENOMIC DNA]</scope>
    <source>
        <strain evidence="4">ATCC BAA-1885 / DSM 22778 / Grapes</strain>
    </source>
</reference>
<dbReference type="KEGG" id="sgp:SpiGrapes_0684"/>
<keyword evidence="1" id="KW-0863">Zinc-finger</keyword>
<dbReference type="PANTHER" id="PTHR38133:SF1">
    <property type="entry name" value="SLR1429 PROTEIN"/>
    <property type="match status" value="1"/>
</dbReference>
<name>G8QY20_SPHPG</name>
<keyword evidence="1" id="KW-0479">Metal-binding</keyword>
<sequence>MGNYPYDNSFPSYHSTSAAEVKANARKTLAKSKKTLHPVILEGRTIAKTWWGKAWCNNLERYSDYANRIGRGRSYVRSGAVLDLQMEKGLIKALVQGSRSKPYSVTIGIDALSPIRWDAITKACSHRIASMDALLEGQFPHELEMLFTDLSYGLFPAPKEIHIDCNCPDWAILCKHAAAVLYAVGSRLDEDPLHFFTLRSMDFSVLLQRTVEEKSSLMLQNAGKPSARTLPEEVARNLFGM</sequence>
<dbReference type="AlphaFoldDB" id="G8QY20"/>
<dbReference type="HOGENOM" id="CLU_053146_1_0_12"/>
<dbReference type="PROSITE" id="PS50966">
    <property type="entry name" value="ZF_SWIM"/>
    <property type="match status" value="1"/>
</dbReference>
<dbReference type="EMBL" id="CP003155">
    <property type="protein sequence ID" value="AEV28525.1"/>
    <property type="molecule type" value="Genomic_DNA"/>
</dbReference>
<dbReference type="eggNOG" id="COG4279">
    <property type="taxonomic scope" value="Bacteria"/>
</dbReference>
<dbReference type="GO" id="GO:0008270">
    <property type="term" value="F:zinc ion binding"/>
    <property type="evidence" value="ECO:0007669"/>
    <property type="project" value="UniProtKB-KW"/>
</dbReference>
<feature type="domain" description="SWIM-type" evidence="2">
    <location>
        <begin position="150"/>
        <end position="185"/>
    </location>
</feature>
<dbReference type="STRING" id="158190.SpiGrapes_0684"/>
<proteinExistence type="predicted"/>
<dbReference type="Proteomes" id="UP000005632">
    <property type="component" value="Chromosome"/>
</dbReference>
<evidence type="ECO:0000256" key="1">
    <source>
        <dbReference type="PROSITE-ProRule" id="PRU00325"/>
    </source>
</evidence>
<gene>
    <name evidence="3" type="ordered locus">SpiGrapes_0684</name>
</gene>
<evidence type="ECO:0000313" key="3">
    <source>
        <dbReference type="EMBL" id="AEV28525.1"/>
    </source>
</evidence>